<name>A0A9W8WBX5_9HYPO</name>
<sequence length="143" mass="15889">MAPLHLWLAICHARDEGSARHWILILAEEGAHNGTWYHSTGGPTMNKPYKVEIQTKRVNSHGIDSHHSIAEISDKHKNKVKAAVQAISPKFCQRWTVDVLAELERKGLVPNGTSANWYLAMENDPYSDDGAPSIQYDFAGPSS</sequence>
<comment type="caution">
    <text evidence="1">The sequence shown here is derived from an EMBL/GenBank/DDBJ whole genome shotgun (WGS) entry which is preliminary data.</text>
</comment>
<dbReference type="InterPro" id="IPR046670">
    <property type="entry name" value="DUF6540"/>
</dbReference>
<dbReference type="Proteomes" id="UP001140502">
    <property type="component" value="Unassembled WGS sequence"/>
</dbReference>
<protein>
    <submittedName>
        <fullName evidence="1">Uncharacterized protein</fullName>
    </submittedName>
</protein>
<dbReference type="OrthoDB" id="5296964at2759"/>
<dbReference type="EMBL" id="JAPEUR010000127">
    <property type="protein sequence ID" value="KAJ4319274.1"/>
    <property type="molecule type" value="Genomic_DNA"/>
</dbReference>
<evidence type="ECO:0000313" key="1">
    <source>
        <dbReference type="EMBL" id="KAJ4319274.1"/>
    </source>
</evidence>
<organism evidence="1 2">
    <name type="scientific">Fusarium piperis</name>
    <dbReference type="NCBI Taxonomy" id="1435070"/>
    <lineage>
        <taxon>Eukaryota</taxon>
        <taxon>Fungi</taxon>
        <taxon>Dikarya</taxon>
        <taxon>Ascomycota</taxon>
        <taxon>Pezizomycotina</taxon>
        <taxon>Sordariomycetes</taxon>
        <taxon>Hypocreomycetidae</taxon>
        <taxon>Hypocreales</taxon>
        <taxon>Nectriaceae</taxon>
        <taxon>Fusarium</taxon>
        <taxon>Fusarium solani species complex</taxon>
    </lineage>
</organism>
<reference evidence="1" key="1">
    <citation type="submission" date="2022-10" db="EMBL/GenBank/DDBJ databases">
        <title>Tapping the CABI collections for fungal endophytes: first genome assemblies for Collariella, Neodidymelliopsis, Ascochyta clinopodiicola, Didymella pomorum, Didymosphaeria variabile, Neocosmospora piperis and Neocucurbitaria cava.</title>
        <authorList>
            <person name="Hill R."/>
        </authorList>
    </citation>
    <scope>NUCLEOTIDE SEQUENCE</scope>
    <source>
        <strain evidence="1">IMI 366586</strain>
    </source>
</reference>
<dbReference type="AlphaFoldDB" id="A0A9W8WBX5"/>
<gene>
    <name evidence="1" type="ORF">N0V84_006465</name>
</gene>
<proteinExistence type="predicted"/>
<evidence type="ECO:0000313" key="2">
    <source>
        <dbReference type="Proteomes" id="UP001140502"/>
    </source>
</evidence>
<accession>A0A9W8WBX5</accession>
<dbReference type="Pfam" id="PF20174">
    <property type="entry name" value="DUF6540"/>
    <property type="match status" value="1"/>
</dbReference>
<keyword evidence="2" id="KW-1185">Reference proteome</keyword>